<dbReference type="PANTHER" id="PTHR43674:SF16">
    <property type="entry name" value="CARBON-NITROGEN FAMILY, PUTATIVE (AFU_ORTHOLOGUE AFUA_5G02350)-RELATED"/>
    <property type="match status" value="1"/>
</dbReference>
<evidence type="ECO:0000313" key="4">
    <source>
        <dbReference type="Proteomes" id="UP000274922"/>
    </source>
</evidence>
<evidence type="ECO:0000259" key="2">
    <source>
        <dbReference type="PROSITE" id="PS50263"/>
    </source>
</evidence>
<reference evidence="4" key="1">
    <citation type="journal article" date="2018" name="Nat. Microbiol.">
        <title>Leveraging single-cell genomics to expand the fungal tree of life.</title>
        <authorList>
            <person name="Ahrendt S.R."/>
            <person name="Quandt C.A."/>
            <person name="Ciobanu D."/>
            <person name="Clum A."/>
            <person name="Salamov A."/>
            <person name="Andreopoulos B."/>
            <person name="Cheng J.F."/>
            <person name="Woyke T."/>
            <person name="Pelin A."/>
            <person name="Henrissat B."/>
            <person name="Reynolds N.K."/>
            <person name="Benny G.L."/>
            <person name="Smith M.E."/>
            <person name="James T.Y."/>
            <person name="Grigoriev I.V."/>
        </authorList>
    </citation>
    <scope>NUCLEOTIDE SEQUENCE [LARGE SCALE GENOMIC DNA]</scope>
    <source>
        <strain evidence="4">ATCC 52028</strain>
    </source>
</reference>
<dbReference type="PANTHER" id="PTHR43674">
    <property type="entry name" value="NITRILASE C965.09-RELATED"/>
    <property type="match status" value="1"/>
</dbReference>
<dbReference type="Gene3D" id="3.60.110.10">
    <property type="entry name" value="Carbon-nitrogen hydrolase"/>
    <property type="match status" value="1"/>
</dbReference>
<dbReference type="OrthoDB" id="10250282at2759"/>
<dbReference type="InterPro" id="IPR050345">
    <property type="entry name" value="Aliph_Amidase/BUP"/>
</dbReference>
<dbReference type="SUPFAM" id="SSF56317">
    <property type="entry name" value="Carbon-nitrogen hydrolase"/>
    <property type="match status" value="1"/>
</dbReference>
<name>A0A4P9XBE6_9FUNG</name>
<dbReference type="PROSITE" id="PS50263">
    <property type="entry name" value="CN_HYDROLASE"/>
    <property type="match status" value="1"/>
</dbReference>
<gene>
    <name evidence="3" type="ORF">CXG81DRAFT_24617</name>
</gene>
<evidence type="ECO:0000313" key="3">
    <source>
        <dbReference type="EMBL" id="RKP02737.1"/>
    </source>
</evidence>
<sequence length="334" mass="35826">MARFERTYPTDPKLAVAVCQLDATQYAAVTDGLAGHDAVDAIWALLDRACAAAVAPSPDHCRPVLVTFPELATTGYGIPTDALRQRALTVQQAFERTHALAVKHQINISLGYAEVDETAETPPAPLYNGSLLVSRDPSATTPLIAYRKDHLYGDWEAGHFATPAPSDPIRHAARSVALPTDAGVWRVATLVCWDIEHPEPARALVLASFPAGVHLLLVPTANTEGFVPEHLVPTRAWENHVAIAYTNWIGGPLGMCGQSVVVRRDGGVVLTMPSLASHQTAAPDSDAASVWQISHTVLQDDASTHGAFMARNPQFEGRRSHLYTSLTEASSPTS</sequence>
<evidence type="ECO:0000256" key="1">
    <source>
        <dbReference type="ARBA" id="ARBA00022801"/>
    </source>
</evidence>
<accession>A0A4P9XBE6</accession>
<feature type="domain" description="CN hydrolase" evidence="2">
    <location>
        <begin position="19"/>
        <end position="289"/>
    </location>
</feature>
<keyword evidence="4" id="KW-1185">Reference proteome</keyword>
<dbReference type="InterPro" id="IPR036526">
    <property type="entry name" value="C-N_Hydrolase_sf"/>
</dbReference>
<dbReference type="AlphaFoldDB" id="A0A4P9XBE6"/>
<protein>
    <recommendedName>
        <fullName evidence="2">CN hydrolase domain-containing protein</fullName>
    </recommendedName>
</protein>
<organism evidence="3 4">
    <name type="scientific">Caulochytrium protostelioides</name>
    <dbReference type="NCBI Taxonomy" id="1555241"/>
    <lineage>
        <taxon>Eukaryota</taxon>
        <taxon>Fungi</taxon>
        <taxon>Fungi incertae sedis</taxon>
        <taxon>Chytridiomycota</taxon>
        <taxon>Chytridiomycota incertae sedis</taxon>
        <taxon>Chytridiomycetes</taxon>
        <taxon>Caulochytriales</taxon>
        <taxon>Caulochytriaceae</taxon>
        <taxon>Caulochytrium</taxon>
    </lineage>
</organism>
<dbReference type="STRING" id="1555241.A0A4P9XBE6"/>
<dbReference type="Pfam" id="PF00795">
    <property type="entry name" value="CN_hydrolase"/>
    <property type="match status" value="1"/>
</dbReference>
<dbReference type="InterPro" id="IPR003010">
    <property type="entry name" value="C-N_Hydrolase"/>
</dbReference>
<keyword evidence="1" id="KW-0378">Hydrolase</keyword>
<dbReference type="Proteomes" id="UP000274922">
    <property type="component" value="Unassembled WGS sequence"/>
</dbReference>
<dbReference type="GO" id="GO:0016811">
    <property type="term" value="F:hydrolase activity, acting on carbon-nitrogen (but not peptide) bonds, in linear amides"/>
    <property type="evidence" value="ECO:0007669"/>
    <property type="project" value="TreeGrafter"/>
</dbReference>
<proteinExistence type="predicted"/>
<dbReference type="EMBL" id="ML014136">
    <property type="protein sequence ID" value="RKP02737.1"/>
    <property type="molecule type" value="Genomic_DNA"/>
</dbReference>